<dbReference type="Proteomes" id="UP000094784">
    <property type="component" value="Unassembled WGS sequence"/>
</dbReference>
<reference evidence="1 2" key="1">
    <citation type="submission" date="2016-09" db="EMBL/GenBank/DDBJ databases">
        <title>Draft genome sequence of the soil isolate, Lysinibacillus fusiformis M5, a potential hypoxanthine producer.</title>
        <authorList>
            <person name="Gallegos-Monterrosa R."/>
            <person name="Maroti G."/>
            <person name="Balint B."/>
            <person name="Kovacs A.T."/>
        </authorList>
    </citation>
    <scope>NUCLEOTIDE SEQUENCE [LARGE SCALE GENOMIC DNA]</scope>
    <source>
        <strain evidence="1 2">M5</strain>
    </source>
</reference>
<dbReference type="SUPFAM" id="SSF46785">
    <property type="entry name" value="Winged helix' DNA-binding domain"/>
    <property type="match status" value="1"/>
</dbReference>
<proteinExistence type="predicted"/>
<dbReference type="InterPro" id="IPR036390">
    <property type="entry name" value="WH_DNA-bd_sf"/>
</dbReference>
<evidence type="ECO:0000313" key="1">
    <source>
        <dbReference type="EMBL" id="ODV57204.1"/>
    </source>
</evidence>
<name>A0A1E4R9R6_9BACI</name>
<organism evidence="1 2">
    <name type="scientific">Lysinibacillus fusiformis</name>
    <dbReference type="NCBI Taxonomy" id="28031"/>
    <lineage>
        <taxon>Bacteria</taxon>
        <taxon>Bacillati</taxon>
        <taxon>Bacillota</taxon>
        <taxon>Bacilli</taxon>
        <taxon>Bacillales</taxon>
        <taxon>Bacillaceae</taxon>
        <taxon>Lysinibacillus</taxon>
    </lineage>
</organism>
<comment type="caution">
    <text evidence="1">The sequence shown here is derived from an EMBL/GenBank/DDBJ whole genome shotgun (WGS) entry which is preliminary data.</text>
</comment>
<sequence>MNLIIRIFDLLERLKIMQTIAILGSLFFWNNIKEHFAAFPQVQFIHFPYTHPEQCVDFIDEAASQSDIVLFAGSIPYYYCYEKIKATSIQATYLPFDELTLALSLLSLHHHERVELSKLSIDLPKKDSFYQVMKEAGIASIEVYVKDYALVHEKPEKIANLNMADYVHYHKELYEAGKTKLALTSLHAVFIELQQLGIPAKYMVESKQTFTAAVTRALDAYHHKLLASSQIAVVSIYCQENLSHLQPVFLKTLETLSDRLHAKVMPAQQEPYLIISTRGVIEKLEPSYLRSLKEQYEQQFGTIFRVGVGYGYSLHEAEAHSSQALFFTTKYSETSTVMCLVDEQNRLHGPLFENNNEVALSNNSKHILEIAKNVKMSAKNINVMKQFMLVTNNRPFSAAELADYMNLSRRSAERIINRLIEQNYFTFAGEEHPYQQGRPRKLYKATTKWEI</sequence>
<dbReference type="Gene3D" id="1.10.10.10">
    <property type="entry name" value="Winged helix-like DNA-binding domain superfamily/Winged helix DNA-binding domain"/>
    <property type="match status" value="1"/>
</dbReference>
<accession>A0A1E4R9R6</accession>
<evidence type="ECO:0000313" key="2">
    <source>
        <dbReference type="Proteomes" id="UP000094784"/>
    </source>
</evidence>
<protein>
    <submittedName>
        <fullName evidence="1">Transcriptional regulator</fullName>
    </submittedName>
</protein>
<dbReference type="EMBL" id="MECQ01000001">
    <property type="protein sequence ID" value="ODV57204.1"/>
    <property type="molecule type" value="Genomic_DNA"/>
</dbReference>
<dbReference type="OrthoDB" id="4986073at2"/>
<dbReference type="AlphaFoldDB" id="A0A1E4R9R6"/>
<dbReference type="InterPro" id="IPR036388">
    <property type="entry name" value="WH-like_DNA-bd_sf"/>
</dbReference>
<gene>
    <name evidence="1" type="ORF">BG258_15465</name>
</gene>